<evidence type="ECO:0000256" key="3">
    <source>
        <dbReference type="ARBA" id="ARBA00023125"/>
    </source>
</evidence>
<dbReference type="InterPro" id="IPR005119">
    <property type="entry name" value="LysR_subst-bd"/>
</dbReference>
<dbReference type="Gene3D" id="1.10.10.10">
    <property type="entry name" value="Winged helix-like DNA-binding domain superfamily/Winged helix DNA-binding domain"/>
    <property type="match status" value="1"/>
</dbReference>
<dbReference type="PROSITE" id="PS50931">
    <property type="entry name" value="HTH_LYSR"/>
    <property type="match status" value="1"/>
</dbReference>
<protein>
    <submittedName>
        <fullName evidence="6">DNA-binding transcriptional LysR family regulator</fullName>
    </submittedName>
</protein>
<keyword evidence="3 6" id="KW-0238">DNA-binding</keyword>
<evidence type="ECO:0000313" key="7">
    <source>
        <dbReference type="Proteomes" id="UP000244069"/>
    </source>
</evidence>
<dbReference type="AlphaFoldDB" id="A0A2T6B7B6"/>
<dbReference type="EMBL" id="QBKN01000002">
    <property type="protein sequence ID" value="PTX51980.1"/>
    <property type="molecule type" value="Genomic_DNA"/>
</dbReference>
<keyword evidence="7" id="KW-1185">Reference proteome</keyword>
<comment type="similarity">
    <text evidence="1">Belongs to the LysR transcriptional regulatory family.</text>
</comment>
<organism evidence="6 7">
    <name type="scientific">Allosediminivita pacifica</name>
    <dbReference type="NCBI Taxonomy" id="1267769"/>
    <lineage>
        <taxon>Bacteria</taxon>
        <taxon>Pseudomonadati</taxon>
        <taxon>Pseudomonadota</taxon>
        <taxon>Alphaproteobacteria</taxon>
        <taxon>Rhodobacterales</taxon>
        <taxon>Paracoccaceae</taxon>
        <taxon>Allosediminivita</taxon>
    </lineage>
</organism>
<evidence type="ECO:0000313" key="6">
    <source>
        <dbReference type="EMBL" id="PTX51980.1"/>
    </source>
</evidence>
<name>A0A2T6B7B6_9RHOB</name>
<dbReference type="SUPFAM" id="SSF53850">
    <property type="entry name" value="Periplasmic binding protein-like II"/>
    <property type="match status" value="1"/>
</dbReference>
<evidence type="ECO:0000256" key="4">
    <source>
        <dbReference type="ARBA" id="ARBA00023163"/>
    </source>
</evidence>
<dbReference type="OrthoDB" id="9813056at2"/>
<dbReference type="PANTHER" id="PTHR30537:SF5">
    <property type="entry name" value="HTH-TYPE TRANSCRIPTIONAL ACTIVATOR TTDR-RELATED"/>
    <property type="match status" value="1"/>
</dbReference>
<dbReference type="InterPro" id="IPR000847">
    <property type="entry name" value="LysR_HTH_N"/>
</dbReference>
<dbReference type="PRINTS" id="PR00039">
    <property type="entry name" value="HTHLYSR"/>
</dbReference>
<evidence type="ECO:0000256" key="2">
    <source>
        <dbReference type="ARBA" id="ARBA00023015"/>
    </source>
</evidence>
<comment type="caution">
    <text evidence="6">The sequence shown here is derived from an EMBL/GenBank/DDBJ whole genome shotgun (WGS) entry which is preliminary data.</text>
</comment>
<gene>
    <name evidence="6" type="ORF">C8N44_10224</name>
</gene>
<dbReference type="InterPro" id="IPR036388">
    <property type="entry name" value="WH-like_DNA-bd_sf"/>
</dbReference>
<evidence type="ECO:0000256" key="1">
    <source>
        <dbReference type="ARBA" id="ARBA00009437"/>
    </source>
</evidence>
<evidence type="ECO:0000259" key="5">
    <source>
        <dbReference type="PROSITE" id="PS50931"/>
    </source>
</evidence>
<accession>A0A2T6B7B6</accession>
<dbReference type="PANTHER" id="PTHR30537">
    <property type="entry name" value="HTH-TYPE TRANSCRIPTIONAL REGULATOR"/>
    <property type="match status" value="1"/>
</dbReference>
<dbReference type="RefSeq" id="WP_107974459.1">
    <property type="nucleotide sequence ID" value="NZ_BMEZ01000002.1"/>
</dbReference>
<dbReference type="SUPFAM" id="SSF46785">
    <property type="entry name" value="Winged helix' DNA-binding domain"/>
    <property type="match status" value="1"/>
</dbReference>
<dbReference type="GO" id="GO:0003700">
    <property type="term" value="F:DNA-binding transcription factor activity"/>
    <property type="evidence" value="ECO:0007669"/>
    <property type="project" value="InterPro"/>
</dbReference>
<feature type="domain" description="HTH lysR-type" evidence="5">
    <location>
        <begin position="21"/>
        <end position="70"/>
    </location>
</feature>
<reference evidence="6 7" key="1">
    <citation type="submission" date="2018-04" db="EMBL/GenBank/DDBJ databases">
        <title>Genomic Encyclopedia of Archaeal and Bacterial Type Strains, Phase II (KMG-II): from individual species to whole genera.</title>
        <authorList>
            <person name="Goeker M."/>
        </authorList>
    </citation>
    <scope>NUCLEOTIDE SEQUENCE [LARGE SCALE GENOMIC DNA]</scope>
    <source>
        <strain evidence="6 7">DSM 29329</strain>
    </source>
</reference>
<dbReference type="InterPro" id="IPR036390">
    <property type="entry name" value="WH_DNA-bd_sf"/>
</dbReference>
<dbReference type="InterPro" id="IPR058163">
    <property type="entry name" value="LysR-type_TF_proteobact-type"/>
</dbReference>
<dbReference type="Pfam" id="PF00126">
    <property type="entry name" value="HTH_1"/>
    <property type="match status" value="1"/>
</dbReference>
<dbReference type="Pfam" id="PF03466">
    <property type="entry name" value="LysR_substrate"/>
    <property type="match status" value="1"/>
</dbReference>
<sequence length="305" mass="33319">MADIENSNASFGRFSADLWLFLMVVRHGQLSSAASEAGLSQPRMSQRMRFLEESLGRPLLERGRRGISLTPDGHALHAALSGPLSEAAQAFGRFRDVPTRRGVVILCDLAFASFRMLPIFSSLCEAFPQMGISLMTMQLPDPRNAPDVDLYIRMAAHDRATPNQVPLFRERVSIVASPGYLAAHPGLGRPADVPGHTLIELATVGAAPWMTWDSWLRAQGVTPEGAERLSFTSYDHVIRSAEAGLGLALGWHGLIDERIESGALVEAMPDQRDSDLAYVLGQVPGRAGSETRKVFEWLKARFAEG</sequence>
<keyword evidence="2" id="KW-0805">Transcription regulation</keyword>
<dbReference type="Gene3D" id="3.40.190.10">
    <property type="entry name" value="Periplasmic binding protein-like II"/>
    <property type="match status" value="2"/>
</dbReference>
<dbReference type="Proteomes" id="UP000244069">
    <property type="component" value="Unassembled WGS sequence"/>
</dbReference>
<dbReference type="GO" id="GO:0003677">
    <property type="term" value="F:DNA binding"/>
    <property type="evidence" value="ECO:0007669"/>
    <property type="project" value="UniProtKB-KW"/>
</dbReference>
<keyword evidence="4" id="KW-0804">Transcription</keyword>
<proteinExistence type="inferred from homology"/>